<evidence type="ECO:0000313" key="5">
    <source>
        <dbReference type="Proteomes" id="UP000596742"/>
    </source>
</evidence>
<evidence type="ECO:0008006" key="6">
    <source>
        <dbReference type="Google" id="ProtNLM"/>
    </source>
</evidence>
<evidence type="ECO:0000313" key="4">
    <source>
        <dbReference type="EMBL" id="VDI79280.1"/>
    </source>
</evidence>
<dbReference type="EMBL" id="UYJE01010049">
    <property type="protein sequence ID" value="VDI79280.1"/>
    <property type="molecule type" value="Genomic_DNA"/>
</dbReference>
<proteinExistence type="inferred from homology"/>
<dbReference type="Gene3D" id="1.10.1410.40">
    <property type="match status" value="1"/>
</dbReference>
<comment type="caution">
    <text evidence="4">The sequence shown here is derived from an EMBL/GenBank/DDBJ whole genome shotgun (WGS) entry which is preliminary data.</text>
</comment>
<comment type="similarity">
    <text evidence="1">Belongs to the mab-21 family.</text>
</comment>
<dbReference type="InterPro" id="IPR024810">
    <property type="entry name" value="MAB21L/cGLR"/>
</dbReference>
<evidence type="ECO:0000259" key="2">
    <source>
        <dbReference type="Pfam" id="PF03281"/>
    </source>
</evidence>
<gene>
    <name evidence="4" type="ORF">MGAL_10B074287</name>
</gene>
<dbReference type="Pfam" id="PF20266">
    <property type="entry name" value="Mab-21_C"/>
    <property type="match status" value="1"/>
</dbReference>
<accession>A0A8B6HGW5</accession>
<protein>
    <recommendedName>
        <fullName evidence="6">Mab-21-like HhH/H2TH-like domain-containing protein</fullName>
    </recommendedName>
</protein>
<evidence type="ECO:0000256" key="1">
    <source>
        <dbReference type="ARBA" id="ARBA00008307"/>
    </source>
</evidence>
<dbReference type="Pfam" id="PF03281">
    <property type="entry name" value="Mab-21"/>
    <property type="match status" value="1"/>
</dbReference>
<organism evidence="4 5">
    <name type="scientific">Mytilus galloprovincialis</name>
    <name type="common">Mediterranean mussel</name>
    <dbReference type="NCBI Taxonomy" id="29158"/>
    <lineage>
        <taxon>Eukaryota</taxon>
        <taxon>Metazoa</taxon>
        <taxon>Spiralia</taxon>
        <taxon>Lophotrochozoa</taxon>
        <taxon>Mollusca</taxon>
        <taxon>Bivalvia</taxon>
        <taxon>Autobranchia</taxon>
        <taxon>Pteriomorphia</taxon>
        <taxon>Mytilida</taxon>
        <taxon>Mytiloidea</taxon>
        <taxon>Mytilidae</taxon>
        <taxon>Mytilinae</taxon>
        <taxon>Mytilus</taxon>
    </lineage>
</organism>
<dbReference type="InterPro" id="IPR046903">
    <property type="entry name" value="Mab-21-like_nuc_Trfase"/>
</dbReference>
<dbReference type="AlphaFoldDB" id="A0A8B6HGW5"/>
<feature type="domain" description="Mab-21-like nucleotidyltransferase" evidence="2">
    <location>
        <begin position="244"/>
        <end position="320"/>
    </location>
</feature>
<name>A0A8B6HGW5_MYTGA</name>
<dbReference type="PANTHER" id="PTHR10656:SF69">
    <property type="entry name" value="MAB-21-LIKE HHH_H2TH-LIKE DOMAIN-CONTAINING PROTEIN"/>
    <property type="match status" value="1"/>
</dbReference>
<dbReference type="Proteomes" id="UP000596742">
    <property type="component" value="Unassembled WGS sequence"/>
</dbReference>
<reference evidence="4" key="1">
    <citation type="submission" date="2018-11" db="EMBL/GenBank/DDBJ databases">
        <authorList>
            <person name="Alioto T."/>
            <person name="Alioto T."/>
        </authorList>
    </citation>
    <scope>NUCLEOTIDE SEQUENCE</scope>
</reference>
<evidence type="ECO:0000259" key="3">
    <source>
        <dbReference type="Pfam" id="PF20266"/>
    </source>
</evidence>
<keyword evidence="5" id="KW-1185">Reference proteome</keyword>
<sequence length="732" mass="85021">MEINPRNEDKNMHGMRKIMFLQKYGVKSFPYSGRRRNTPSISQSLDGGIVISNDVFGLTIKQFEQTYIKCLNRRKTQEQWILNLRYPNKSSNEYLEYLQDCVYYNRGTEMNIHNRQRLFIIQDMMCKLSDFEMTQISSGSLAEGLDLPGSDLDVMFLIKNVDVIQNIRNIKHPIRNPTLVMELDNAHPGFTKLRLIADGQEELVKFECCESTTNGSYLSVKEFLLKINHRLNRFKMSVHGPCISTSSQSIDLAVCLRSKSLPNSVIPWARRHRHKWPPNFAIDEIVKYGCLLVPIGPRTISDNTLLWRLSFSVAEKQLVHSFNFTQLLCYGLLKLTLKRIINKNDSVKDLLCSYFLKTALFWVSEEVDIEIFKLLKLFHCFILCLDKLVLWIHNCYCPNYFIPKHNMFLGKIDQSNNKKLLSVLDSIKCGGIDGLIKNLFPNESGNHNLFKTTSFMMLDFNFYRIGKLIHGARNSYCCYKLLQYVKYLQMFESSKFIIDVCEYLHGKYSQNAVQCLPPPTKICKTNTLHKRYHRHLQDGIRTDSVSGWLLYASFYYVTGQYKVTLTLIDYVLSRCNEDMVYLSWDIVEKEYTNSYRQNVHPKLTLADRMKLATVNKVDFIRHSSLIPEEIQLEVENAMMSIPPAVLSYCLKFLSHHHLGDVFNRQLTLYDLFLTVHYNYFVTKEEISDSLTILGVCAEIAGDKCNAYECYNQALKCEDCVCHSAEARKLKLS</sequence>
<dbReference type="SMART" id="SM01265">
    <property type="entry name" value="Mab-21"/>
    <property type="match status" value="1"/>
</dbReference>
<dbReference type="InterPro" id="IPR046906">
    <property type="entry name" value="Mab-21_HhH/H2TH-like"/>
</dbReference>
<dbReference type="PANTHER" id="PTHR10656">
    <property type="entry name" value="CELL FATE DETERMINING PROTEIN MAB21-RELATED"/>
    <property type="match status" value="1"/>
</dbReference>
<dbReference type="OrthoDB" id="6112914at2759"/>
<feature type="domain" description="Mab-21-like HhH/H2TH-like" evidence="3">
    <location>
        <begin position="336"/>
        <end position="421"/>
    </location>
</feature>